<keyword evidence="2" id="KW-1185">Reference proteome</keyword>
<organism evidence="1 2">
    <name type="scientific">Desulfobotulus alkaliphilus</name>
    <dbReference type="NCBI Taxonomy" id="622671"/>
    <lineage>
        <taxon>Bacteria</taxon>
        <taxon>Pseudomonadati</taxon>
        <taxon>Thermodesulfobacteriota</taxon>
        <taxon>Desulfobacteria</taxon>
        <taxon>Desulfobacterales</taxon>
        <taxon>Desulfobacteraceae</taxon>
        <taxon>Desulfobotulus</taxon>
    </lineage>
</organism>
<gene>
    <name evidence="1" type="ORF">LZ24_01581</name>
</gene>
<evidence type="ECO:0000313" key="2">
    <source>
        <dbReference type="Proteomes" id="UP000318307"/>
    </source>
</evidence>
<protein>
    <submittedName>
        <fullName evidence="1">Uncharacterized protein</fullName>
    </submittedName>
</protein>
<dbReference type="Proteomes" id="UP000318307">
    <property type="component" value="Unassembled WGS sequence"/>
</dbReference>
<dbReference type="AlphaFoldDB" id="A0A562RTK7"/>
<proteinExistence type="predicted"/>
<dbReference type="EMBL" id="VLLC01000010">
    <property type="protein sequence ID" value="TWI72439.1"/>
    <property type="molecule type" value="Genomic_DNA"/>
</dbReference>
<evidence type="ECO:0000313" key="1">
    <source>
        <dbReference type="EMBL" id="TWI72439.1"/>
    </source>
</evidence>
<reference evidence="1 2" key="1">
    <citation type="submission" date="2019-07" db="EMBL/GenBank/DDBJ databases">
        <title>Genome sequencing of 100 strains of the haloalkaliphilic chemolithoautotrophic sulfur-oxidizing bacterium Thioalkalivibrio.</title>
        <authorList>
            <person name="Muyzer G."/>
        </authorList>
    </citation>
    <scope>NUCLEOTIDE SEQUENCE [LARGE SCALE GENOMIC DNA]</scope>
    <source>
        <strain evidence="1 2">ASO4-4</strain>
    </source>
</reference>
<accession>A0A562RTK7</accession>
<sequence length="48" mass="5509">MLQWLCFHGKGLCSVWRGNVYFCFVYAYKILSIFKVNSVYGVRAVGLA</sequence>
<name>A0A562RTK7_9BACT</name>
<comment type="caution">
    <text evidence="1">The sequence shown here is derived from an EMBL/GenBank/DDBJ whole genome shotgun (WGS) entry which is preliminary data.</text>
</comment>